<evidence type="ECO:0000313" key="7">
    <source>
        <dbReference type="Proteomes" id="UP001597295"/>
    </source>
</evidence>
<evidence type="ECO:0000313" key="6">
    <source>
        <dbReference type="EMBL" id="MFD2265078.1"/>
    </source>
</evidence>
<keyword evidence="3" id="KW-0808">Transferase</keyword>
<reference evidence="7" key="1">
    <citation type="journal article" date="2019" name="Int. J. Syst. Evol. Microbiol.">
        <title>The Global Catalogue of Microorganisms (GCM) 10K type strain sequencing project: providing services to taxonomists for standard genome sequencing and annotation.</title>
        <authorList>
            <consortium name="The Broad Institute Genomics Platform"/>
            <consortium name="The Broad Institute Genome Sequencing Center for Infectious Disease"/>
            <person name="Wu L."/>
            <person name="Ma J."/>
        </authorList>
    </citation>
    <scope>NUCLEOTIDE SEQUENCE [LARGE SCALE GENOMIC DNA]</scope>
    <source>
        <strain evidence="7">CGMCC 1.19062</strain>
    </source>
</reference>
<evidence type="ECO:0000256" key="3">
    <source>
        <dbReference type="ARBA" id="ARBA00022679"/>
    </source>
</evidence>
<dbReference type="InterPro" id="IPR029044">
    <property type="entry name" value="Nucleotide-diphossugar_trans"/>
</dbReference>
<organism evidence="6 7">
    <name type="scientific">Lacibacterium aquatile</name>
    <dbReference type="NCBI Taxonomy" id="1168082"/>
    <lineage>
        <taxon>Bacteria</taxon>
        <taxon>Pseudomonadati</taxon>
        <taxon>Pseudomonadota</taxon>
        <taxon>Alphaproteobacteria</taxon>
        <taxon>Rhodospirillales</taxon>
        <taxon>Rhodospirillaceae</taxon>
    </lineage>
</organism>
<feature type="transmembrane region" description="Helical" evidence="4">
    <location>
        <begin position="174"/>
        <end position="197"/>
    </location>
</feature>
<feature type="transmembrane region" description="Helical" evidence="4">
    <location>
        <begin position="545"/>
        <end position="570"/>
    </location>
</feature>
<feature type="domain" description="Glycosyltransferase 2-like" evidence="5">
    <location>
        <begin position="340"/>
        <end position="564"/>
    </location>
</feature>
<evidence type="ECO:0000256" key="2">
    <source>
        <dbReference type="ARBA" id="ARBA00022676"/>
    </source>
</evidence>
<gene>
    <name evidence="6" type="ORF">ACFSM5_19395</name>
</gene>
<keyword evidence="4" id="KW-1133">Transmembrane helix</keyword>
<keyword evidence="7" id="KW-1185">Reference proteome</keyword>
<proteinExistence type="inferred from homology"/>
<dbReference type="SUPFAM" id="SSF160246">
    <property type="entry name" value="EspE N-terminal domain-like"/>
    <property type="match status" value="1"/>
</dbReference>
<feature type="transmembrane region" description="Helical" evidence="4">
    <location>
        <begin position="203"/>
        <end position="224"/>
    </location>
</feature>
<dbReference type="EMBL" id="JBHUIP010000014">
    <property type="protein sequence ID" value="MFD2265078.1"/>
    <property type="molecule type" value="Genomic_DNA"/>
</dbReference>
<keyword evidence="2" id="KW-0328">Glycosyltransferase</keyword>
<dbReference type="InterPro" id="IPR001173">
    <property type="entry name" value="Glyco_trans_2-like"/>
</dbReference>
<keyword evidence="4" id="KW-0472">Membrane</keyword>
<evidence type="ECO:0000256" key="1">
    <source>
        <dbReference type="ARBA" id="ARBA00006739"/>
    </source>
</evidence>
<dbReference type="RefSeq" id="WP_379878242.1">
    <property type="nucleotide sequence ID" value="NZ_JBHUIP010000014.1"/>
</dbReference>
<dbReference type="Gene3D" id="3.90.550.10">
    <property type="entry name" value="Spore Coat Polysaccharide Biosynthesis Protein SpsA, Chain A"/>
    <property type="match status" value="1"/>
</dbReference>
<dbReference type="InterPro" id="IPR037257">
    <property type="entry name" value="T2SS_E_N_sf"/>
</dbReference>
<feature type="transmembrane region" description="Helical" evidence="4">
    <location>
        <begin position="503"/>
        <end position="533"/>
    </location>
</feature>
<name>A0ABW5DVB3_9PROT</name>
<dbReference type="PANTHER" id="PTHR43630:SF1">
    <property type="entry name" value="POLY-BETA-1,6-N-ACETYL-D-GLUCOSAMINE SYNTHASE"/>
    <property type="match status" value="1"/>
</dbReference>
<evidence type="ECO:0000256" key="4">
    <source>
        <dbReference type="SAM" id="Phobius"/>
    </source>
</evidence>
<dbReference type="Proteomes" id="UP001597295">
    <property type="component" value="Unassembled WGS sequence"/>
</dbReference>
<dbReference type="CDD" id="cd06427">
    <property type="entry name" value="CESA_like_2"/>
    <property type="match status" value="1"/>
</dbReference>
<comment type="similarity">
    <text evidence="1">Belongs to the glycosyltransferase 2 family.</text>
</comment>
<evidence type="ECO:0000259" key="5">
    <source>
        <dbReference type="Pfam" id="PF13632"/>
    </source>
</evidence>
<dbReference type="Pfam" id="PF13632">
    <property type="entry name" value="Glyco_trans_2_3"/>
    <property type="match status" value="1"/>
</dbReference>
<protein>
    <submittedName>
        <fullName evidence="6">Glycosyltransferase family 2 protein</fullName>
    </submittedName>
</protein>
<accession>A0ABW5DVB3</accession>
<dbReference type="SUPFAM" id="SSF53448">
    <property type="entry name" value="Nucleotide-diphospho-sugar transferases"/>
    <property type="match status" value="1"/>
</dbReference>
<sequence length="633" mass="71588">MRFETLGHSSAASVKAAEILLRDGLITPPNLDEALGEQERWGSNVGQILIARGHTTAFRYYKALAEALDLPFVNLRETPPDDDLPDAGERQTYLDLALIPWRRGEDGSVTIATMDVNEDVETWAVGRFGQGGYRFAITSKFDVLWEVQKRFEALDDLDAREGLWRVMPMHSARATFVSGQVIAVWVILSLLILGLWWAPKATLIGVSAFVSLLYLATFCFKFLLTWLGGNHRIDVQVTVEEVAALSDADLPVYTLLIPMYKEHEVLPLLVDSVRKLDYPKSKLDVKLVLEAGDHETIEAAKALGAASIFEIVRVPHSQPKTKPKACNYALRFARGQYLCIYDAEDMPEPDQLKKAVVAFRKADPNVACIQARLNYFNRDDNLLTRMFTLEYSQWFDFLLPGLDALRVPIPLGGTSNHFKIDVLRGLGAWDSFNVTEDADLGVRMTQEGYRVGIVNSTTFEEANGVYPSWIKQRSRWIKGYMQTWLVHMRNPIKLYKSLGHTGFWGFQFFIGGPPLTVLLNPILWLTFIVTLIWPMPAISEYFPPVVLYISLFNLLVANLLYIYFGVVAAFKRQYYDLVPYGLLQPFYWIMHSIAAYKALSQLIFNPHYWEKTQHGTSSATHQALAKAAEAKNG</sequence>
<dbReference type="PANTHER" id="PTHR43630">
    <property type="entry name" value="POLY-BETA-1,6-N-ACETYL-D-GLUCOSAMINE SYNTHASE"/>
    <property type="match status" value="1"/>
</dbReference>
<keyword evidence="4" id="KW-0812">Transmembrane</keyword>
<comment type="caution">
    <text evidence="6">The sequence shown here is derived from an EMBL/GenBank/DDBJ whole genome shotgun (WGS) entry which is preliminary data.</text>
</comment>